<keyword evidence="10 12" id="KW-0472">Membrane</keyword>
<keyword evidence="19" id="KW-0675">Receptor</keyword>
<dbReference type="RefSeq" id="WP_301641462.1">
    <property type="nucleotide sequence ID" value="NZ_CP098494.1"/>
</dbReference>
<keyword evidence="4" id="KW-0410">Iron transport</keyword>
<keyword evidence="8" id="KW-0406">Ion transport</keyword>
<evidence type="ECO:0000256" key="6">
    <source>
        <dbReference type="ARBA" id="ARBA00022729"/>
    </source>
</evidence>
<protein>
    <submittedName>
        <fullName evidence="19">TonB-dependent receptor</fullName>
    </submittedName>
</protein>
<evidence type="ECO:0000256" key="1">
    <source>
        <dbReference type="ARBA" id="ARBA00004571"/>
    </source>
</evidence>
<keyword evidence="20" id="KW-1185">Reference proteome</keyword>
<evidence type="ECO:0000256" key="11">
    <source>
        <dbReference type="ARBA" id="ARBA00023237"/>
    </source>
</evidence>
<dbReference type="InterPro" id="IPR039426">
    <property type="entry name" value="TonB-dep_rcpt-like"/>
</dbReference>
<evidence type="ECO:0000256" key="9">
    <source>
        <dbReference type="ARBA" id="ARBA00023077"/>
    </source>
</evidence>
<evidence type="ECO:0000256" key="10">
    <source>
        <dbReference type="ARBA" id="ARBA00023136"/>
    </source>
</evidence>
<dbReference type="PANTHER" id="PTHR32552">
    <property type="entry name" value="FERRICHROME IRON RECEPTOR-RELATED"/>
    <property type="match status" value="1"/>
</dbReference>
<sequence length="897" mass="96025">MKFTAFGRTATVRTVMLAGVAAVAIPASVSAQDTDLEEVQQQTDSDGDNIPDAADASTGNVIIVTATKREQTLQETPVSVSVTSGETLERAEIRDLQDLQTVAPSLRVSQLQSSANTTFIIRGFGNGANNVGIEPSVGVFIDGVYRSRSASSINDLANVSRIEVLRGPQNTLFGKNASAGVISVVTREPQFEFGGSASFTYGNFDQIVAKADITGPLTDSIAFSLDGTYNKRDGFVDVVNLDEKINERDRYVVRGQLLFDNGGPLRIRAIGDYSKIDELCCYAGNVLAGPTVPLLFAVGGQLAVEDVFSDRAFLDTLPVNDIENYGGSVQADLDLGSLTLTSITAYRELRAFNQQDVDFSSAAVVSEFRNQAVDTFTQELRVASDFDGPVNFLLGGYYFNEKAKQNSGLDNGEDGRLFFDLLADASAAAAAGRPPQPGTLAGVEAALGLPVGGTFAEGPSTREFFTLDNESYSVFGQVDFEVTDRLTLTAGFNYTDDRKDFSLRQDSFDPLANVNFVDAVIVGGIAQALQIPTSQVTPGVIQQFAAAQPAGFQQIAAIATTPCSAGSPPPACNQLLPLQALQFLPPFLAVPNAVEPGRTNDDNLSYTLRVAYDVSDRVNAYFTYATGFKASSVNLSRDSRPTNADYTPGPFGSTILAPSSPIRDAGIAVPNLSTGSRFAAPEESEVYEVGLKADFDRMAFNLALFDQTIDGFQSNAFTGTGFALVNAGSQSVRGFEFDSTLTPIDPLVFTFALTYLDSKYDSFPGSVVGDLSGQQVAGVPEFTIATSATYTHEFGNTGNLLIGRLDYYHESNTQILDGVPDAPDPIALARNYRREVNQVNGSLTLALENGFEISGFVRNLTNQRYLSQIFPGVAQPGTISGYPNQPRTYGATVRYRF</sequence>
<reference evidence="19 20" key="1">
    <citation type="submission" date="2022-06" db="EMBL/GenBank/DDBJ databases">
        <authorList>
            <person name="Liu G."/>
        </authorList>
    </citation>
    <scope>NUCLEOTIDE SEQUENCE [LARGE SCALE GENOMIC DNA]</scope>
    <source>
        <strain evidence="19 20">E4</strain>
    </source>
</reference>
<evidence type="ECO:0000259" key="17">
    <source>
        <dbReference type="Pfam" id="PF00593"/>
    </source>
</evidence>
<feature type="chain" id="PRO_5047036671" evidence="16">
    <location>
        <begin position="32"/>
        <end position="897"/>
    </location>
</feature>
<evidence type="ECO:0000256" key="16">
    <source>
        <dbReference type="SAM" id="SignalP"/>
    </source>
</evidence>
<keyword evidence="3 12" id="KW-1134">Transmembrane beta strand</keyword>
<dbReference type="SUPFAM" id="SSF56935">
    <property type="entry name" value="Porins"/>
    <property type="match status" value="1"/>
</dbReference>
<proteinExistence type="inferred from homology"/>
<dbReference type="InterPro" id="IPR000531">
    <property type="entry name" value="Beta-barrel_TonB"/>
</dbReference>
<evidence type="ECO:0000256" key="13">
    <source>
        <dbReference type="PROSITE-ProRule" id="PRU10144"/>
    </source>
</evidence>
<feature type="domain" description="TonB-dependent receptor plug" evidence="18">
    <location>
        <begin position="73"/>
        <end position="181"/>
    </location>
</feature>
<feature type="region of interest" description="Disordered" evidence="15">
    <location>
        <begin position="32"/>
        <end position="55"/>
    </location>
</feature>
<comment type="subcellular location">
    <subcellularLocation>
        <location evidence="1 12">Cell outer membrane</location>
        <topology evidence="1 12">Multi-pass membrane protein</topology>
    </subcellularLocation>
</comment>
<evidence type="ECO:0000256" key="2">
    <source>
        <dbReference type="ARBA" id="ARBA00022448"/>
    </source>
</evidence>
<name>A0ABY4U2N7_9SPHN</name>
<evidence type="ECO:0000256" key="4">
    <source>
        <dbReference type="ARBA" id="ARBA00022496"/>
    </source>
</evidence>
<evidence type="ECO:0000256" key="15">
    <source>
        <dbReference type="SAM" id="MobiDB-lite"/>
    </source>
</evidence>
<dbReference type="PROSITE" id="PS52016">
    <property type="entry name" value="TONB_DEPENDENT_REC_3"/>
    <property type="match status" value="1"/>
</dbReference>
<organism evidence="19 20">
    <name type="scientific">Qipengyuania citrea</name>
    <dbReference type="NCBI Taxonomy" id="225971"/>
    <lineage>
        <taxon>Bacteria</taxon>
        <taxon>Pseudomonadati</taxon>
        <taxon>Pseudomonadota</taxon>
        <taxon>Alphaproteobacteria</taxon>
        <taxon>Sphingomonadales</taxon>
        <taxon>Erythrobacteraceae</taxon>
        <taxon>Qipengyuania</taxon>
    </lineage>
</organism>
<evidence type="ECO:0000256" key="5">
    <source>
        <dbReference type="ARBA" id="ARBA00022692"/>
    </source>
</evidence>
<evidence type="ECO:0000259" key="18">
    <source>
        <dbReference type="Pfam" id="PF07715"/>
    </source>
</evidence>
<dbReference type="Pfam" id="PF00593">
    <property type="entry name" value="TonB_dep_Rec_b-barrel"/>
    <property type="match status" value="1"/>
</dbReference>
<dbReference type="InterPro" id="IPR012910">
    <property type="entry name" value="Plug_dom"/>
</dbReference>
<keyword evidence="7" id="KW-0408">Iron</keyword>
<keyword evidence="11 12" id="KW-0998">Cell outer membrane</keyword>
<accession>A0ABY4U2N7</accession>
<evidence type="ECO:0000313" key="20">
    <source>
        <dbReference type="Proteomes" id="UP001056619"/>
    </source>
</evidence>
<keyword evidence="2 12" id="KW-0813">Transport</keyword>
<keyword evidence="5 12" id="KW-0812">Transmembrane</keyword>
<dbReference type="Gene3D" id="2.40.170.20">
    <property type="entry name" value="TonB-dependent receptor, beta-barrel domain"/>
    <property type="match status" value="3"/>
</dbReference>
<keyword evidence="9 14" id="KW-0798">TonB box</keyword>
<dbReference type="Proteomes" id="UP001056619">
    <property type="component" value="Chromosome"/>
</dbReference>
<dbReference type="EMBL" id="CP098494">
    <property type="protein sequence ID" value="USA60374.1"/>
    <property type="molecule type" value="Genomic_DNA"/>
</dbReference>
<gene>
    <name evidence="19" type="ORF">NCF85_09650</name>
</gene>
<dbReference type="PANTHER" id="PTHR32552:SF81">
    <property type="entry name" value="TONB-DEPENDENT OUTER MEMBRANE RECEPTOR"/>
    <property type="match status" value="1"/>
</dbReference>
<feature type="domain" description="TonB-dependent receptor-like beta-barrel" evidence="17">
    <location>
        <begin position="597"/>
        <end position="859"/>
    </location>
</feature>
<evidence type="ECO:0000313" key="19">
    <source>
        <dbReference type="EMBL" id="USA60374.1"/>
    </source>
</evidence>
<feature type="short sequence motif" description="TonB C-terminal box" evidence="13">
    <location>
        <begin position="880"/>
        <end position="897"/>
    </location>
</feature>
<evidence type="ECO:0000256" key="8">
    <source>
        <dbReference type="ARBA" id="ARBA00023065"/>
    </source>
</evidence>
<evidence type="ECO:0000256" key="14">
    <source>
        <dbReference type="RuleBase" id="RU003357"/>
    </source>
</evidence>
<evidence type="ECO:0000256" key="12">
    <source>
        <dbReference type="PROSITE-ProRule" id="PRU01360"/>
    </source>
</evidence>
<evidence type="ECO:0000256" key="3">
    <source>
        <dbReference type="ARBA" id="ARBA00022452"/>
    </source>
</evidence>
<evidence type="ECO:0000256" key="7">
    <source>
        <dbReference type="ARBA" id="ARBA00023004"/>
    </source>
</evidence>
<dbReference type="InterPro" id="IPR036942">
    <property type="entry name" value="Beta-barrel_TonB_sf"/>
</dbReference>
<dbReference type="PROSITE" id="PS01156">
    <property type="entry name" value="TONB_DEPENDENT_REC_2"/>
    <property type="match status" value="1"/>
</dbReference>
<dbReference type="InterPro" id="IPR010917">
    <property type="entry name" value="TonB_rcpt_CS"/>
</dbReference>
<dbReference type="Pfam" id="PF07715">
    <property type="entry name" value="Plug"/>
    <property type="match status" value="1"/>
</dbReference>
<comment type="similarity">
    <text evidence="12 14">Belongs to the TonB-dependent receptor family.</text>
</comment>
<feature type="signal peptide" evidence="16">
    <location>
        <begin position="1"/>
        <end position="31"/>
    </location>
</feature>
<keyword evidence="6 16" id="KW-0732">Signal</keyword>